<sequence>MRIVERMKQSIRSWLNVRAADPTYIDITETLDYEGNAIKNRIWYRGDSNELQQLYAQLRNGVDQYKFWACKSSPGMEIRKIHTGLPGLIVDMLTAVVLADIGEFDISKGLDKEIWEQICQDNRFMKRLEKAVKETLYIGDGAFKVTYDSAISDYPIIEYYAGDRIEIRSDRGRLREIIFKTMYEQESKRYCLYEHYGYGYIKNHLYRGEAEVPLDEIPQTKGLKDVTFSGYTENTAGEVTQKGKYMLAVPIKFYESGRWEERGQSIFDKKVDNFDSLDEAWSQWMDALRAGRSKEYIPECLLPRDPHTGEVLKPNAFDNRYIKTDSDMSEGAANKISLEQPEIPHDSYAATYITALDQCLQGLISPSTLGIDVKKLDNAEAQREKEKATLYTRNAIVSALEEDLPQVVITVVRAYKEINHIGNVEEEPEVTIDFGEYANPSFESQVETVTKAKTGGIMSIEAAVEELYGDSKDEDWKAEEVKRLKEEQGITEIEEPAVNHGAGSFSLEVDDESKGGKQSVPNEPEGVSGTAADSK</sequence>
<gene>
    <name evidence="2" type="ORF">D0435_07950</name>
</gene>
<evidence type="ECO:0000313" key="2">
    <source>
        <dbReference type="EMBL" id="NBH61581.1"/>
    </source>
</evidence>
<name>A0A845QKH2_9FIRM</name>
<organism evidence="2 3">
    <name type="scientific">Anaerotruncus colihominis</name>
    <dbReference type="NCBI Taxonomy" id="169435"/>
    <lineage>
        <taxon>Bacteria</taxon>
        <taxon>Bacillati</taxon>
        <taxon>Bacillota</taxon>
        <taxon>Clostridia</taxon>
        <taxon>Eubacteriales</taxon>
        <taxon>Oscillospiraceae</taxon>
        <taxon>Anaerotruncus</taxon>
    </lineage>
</organism>
<dbReference type="Pfam" id="PF05133">
    <property type="entry name" value="SPP1_portal"/>
    <property type="match status" value="1"/>
</dbReference>
<dbReference type="Proteomes" id="UP000446866">
    <property type="component" value="Unassembled WGS sequence"/>
</dbReference>
<reference evidence="2 3" key="1">
    <citation type="submission" date="2018-08" db="EMBL/GenBank/DDBJ databases">
        <title>Murine metabolic-syndrome-specific gut microbial biobank.</title>
        <authorList>
            <person name="Liu C."/>
        </authorList>
    </citation>
    <scope>NUCLEOTIDE SEQUENCE [LARGE SCALE GENOMIC DNA]</scope>
    <source>
        <strain evidence="2 3">28</strain>
    </source>
</reference>
<dbReference type="AlphaFoldDB" id="A0A845QKH2"/>
<evidence type="ECO:0000313" key="3">
    <source>
        <dbReference type="Proteomes" id="UP000446866"/>
    </source>
</evidence>
<dbReference type="EMBL" id="QXWK01000013">
    <property type="protein sequence ID" value="NBH61581.1"/>
    <property type="molecule type" value="Genomic_DNA"/>
</dbReference>
<accession>A0A845QKH2</accession>
<comment type="caution">
    <text evidence="2">The sequence shown here is derived from an EMBL/GenBank/DDBJ whole genome shotgun (WGS) entry which is preliminary data.</text>
</comment>
<keyword evidence="3" id="KW-1185">Reference proteome</keyword>
<dbReference type="InterPro" id="IPR021145">
    <property type="entry name" value="Portal_protein_SPP1_Gp6-like"/>
</dbReference>
<proteinExistence type="predicted"/>
<protein>
    <submittedName>
        <fullName evidence="2">Phage portal protein</fullName>
    </submittedName>
</protein>
<feature type="region of interest" description="Disordered" evidence="1">
    <location>
        <begin position="486"/>
        <end position="535"/>
    </location>
</feature>
<evidence type="ECO:0000256" key="1">
    <source>
        <dbReference type="SAM" id="MobiDB-lite"/>
    </source>
</evidence>